<evidence type="ECO:0000313" key="8">
    <source>
        <dbReference type="Proteomes" id="UP001418222"/>
    </source>
</evidence>
<organism evidence="7 8">
    <name type="scientific">Platanthera zijinensis</name>
    <dbReference type="NCBI Taxonomy" id="2320716"/>
    <lineage>
        <taxon>Eukaryota</taxon>
        <taxon>Viridiplantae</taxon>
        <taxon>Streptophyta</taxon>
        <taxon>Embryophyta</taxon>
        <taxon>Tracheophyta</taxon>
        <taxon>Spermatophyta</taxon>
        <taxon>Magnoliopsida</taxon>
        <taxon>Liliopsida</taxon>
        <taxon>Asparagales</taxon>
        <taxon>Orchidaceae</taxon>
        <taxon>Orchidoideae</taxon>
        <taxon>Orchideae</taxon>
        <taxon>Orchidinae</taxon>
        <taxon>Platanthera</taxon>
    </lineage>
</organism>
<evidence type="ECO:0000256" key="2">
    <source>
        <dbReference type="ARBA" id="ARBA00023015"/>
    </source>
</evidence>
<feature type="domain" description="MADS-box" evidence="6">
    <location>
        <begin position="1"/>
        <end position="49"/>
    </location>
</feature>
<dbReference type="Pfam" id="PF00319">
    <property type="entry name" value="SRF-TF"/>
    <property type="match status" value="1"/>
</dbReference>
<reference evidence="7 8" key="1">
    <citation type="journal article" date="2022" name="Nat. Plants">
        <title>Genomes of leafy and leafless Platanthera orchids illuminate the evolution of mycoheterotrophy.</title>
        <authorList>
            <person name="Li M.H."/>
            <person name="Liu K.W."/>
            <person name="Li Z."/>
            <person name="Lu H.C."/>
            <person name="Ye Q.L."/>
            <person name="Zhang D."/>
            <person name="Wang J.Y."/>
            <person name="Li Y.F."/>
            <person name="Zhong Z.M."/>
            <person name="Liu X."/>
            <person name="Yu X."/>
            <person name="Liu D.K."/>
            <person name="Tu X.D."/>
            <person name="Liu B."/>
            <person name="Hao Y."/>
            <person name="Liao X.Y."/>
            <person name="Jiang Y.T."/>
            <person name="Sun W.H."/>
            <person name="Chen J."/>
            <person name="Chen Y.Q."/>
            <person name="Ai Y."/>
            <person name="Zhai J.W."/>
            <person name="Wu S.S."/>
            <person name="Zhou Z."/>
            <person name="Hsiao Y.Y."/>
            <person name="Wu W.L."/>
            <person name="Chen Y.Y."/>
            <person name="Lin Y.F."/>
            <person name="Hsu J.L."/>
            <person name="Li C.Y."/>
            <person name="Wang Z.W."/>
            <person name="Zhao X."/>
            <person name="Zhong W.Y."/>
            <person name="Ma X.K."/>
            <person name="Ma L."/>
            <person name="Huang J."/>
            <person name="Chen G.Z."/>
            <person name="Huang M.Z."/>
            <person name="Huang L."/>
            <person name="Peng D.H."/>
            <person name="Luo Y.B."/>
            <person name="Zou S.Q."/>
            <person name="Chen S.P."/>
            <person name="Lan S."/>
            <person name="Tsai W.C."/>
            <person name="Van de Peer Y."/>
            <person name="Liu Z.J."/>
        </authorList>
    </citation>
    <scope>NUCLEOTIDE SEQUENCE [LARGE SCALE GENOMIC DNA]</scope>
    <source>
        <strain evidence="7">Lor287</strain>
    </source>
</reference>
<dbReference type="GO" id="GO:0045944">
    <property type="term" value="P:positive regulation of transcription by RNA polymerase II"/>
    <property type="evidence" value="ECO:0007669"/>
    <property type="project" value="InterPro"/>
</dbReference>
<dbReference type="GO" id="GO:0005634">
    <property type="term" value="C:nucleus"/>
    <property type="evidence" value="ECO:0007669"/>
    <property type="project" value="UniProtKB-SubCell"/>
</dbReference>
<keyword evidence="4" id="KW-0804">Transcription</keyword>
<dbReference type="InterPro" id="IPR002100">
    <property type="entry name" value="TF_MADSbox"/>
</dbReference>
<dbReference type="InterPro" id="IPR036879">
    <property type="entry name" value="TF_MADSbox_sf"/>
</dbReference>
<dbReference type="GO" id="GO:0000981">
    <property type="term" value="F:DNA-binding transcription factor activity, RNA polymerase II-specific"/>
    <property type="evidence" value="ECO:0007669"/>
    <property type="project" value="InterPro"/>
</dbReference>
<dbReference type="PROSITE" id="PS50066">
    <property type="entry name" value="MADS_BOX_2"/>
    <property type="match status" value="1"/>
</dbReference>
<dbReference type="Gene3D" id="3.40.1810.10">
    <property type="entry name" value="Transcription factor, MADS-box"/>
    <property type="match status" value="1"/>
</dbReference>
<accession>A0AAP0BQL4</accession>
<dbReference type="CDD" id="cd00266">
    <property type="entry name" value="MADS_SRF_like"/>
    <property type="match status" value="1"/>
</dbReference>
<keyword evidence="3" id="KW-0238">DNA-binding</keyword>
<protein>
    <submittedName>
        <fullName evidence="7">MADS-box transcription factor 20</fullName>
    </submittedName>
</protein>
<evidence type="ECO:0000256" key="5">
    <source>
        <dbReference type="ARBA" id="ARBA00023242"/>
    </source>
</evidence>
<dbReference type="GO" id="GO:0046983">
    <property type="term" value="F:protein dimerization activity"/>
    <property type="evidence" value="ECO:0007669"/>
    <property type="project" value="InterPro"/>
</dbReference>
<gene>
    <name evidence="7" type="primary">MADS20</name>
    <name evidence="7" type="ORF">KSP39_PZI007049</name>
</gene>
<keyword evidence="2" id="KW-0805">Transcription regulation</keyword>
<keyword evidence="8" id="KW-1185">Reference proteome</keyword>
<comment type="caution">
    <text evidence="7">The sequence shown here is derived from an EMBL/GenBank/DDBJ whole genome shotgun (WGS) entry which is preliminary data.</text>
</comment>
<dbReference type="AlphaFoldDB" id="A0AAP0BQL4"/>
<evidence type="ECO:0000256" key="4">
    <source>
        <dbReference type="ARBA" id="ARBA00023163"/>
    </source>
</evidence>
<evidence type="ECO:0000313" key="7">
    <source>
        <dbReference type="EMBL" id="KAK8947031.1"/>
    </source>
</evidence>
<dbReference type="SMART" id="SM00432">
    <property type="entry name" value="MADS"/>
    <property type="match status" value="1"/>
</dbReference>
<dbReference type="Proteomes" id="UP001418222">
    <property type="component" value="Unassembled WGS sequence"/>
</dbReference>
<proteinExistence type="predicted"/>
<evidence type="ECO:0000256" key="1">
    <source>
        <dbReference type="ARBA" id="ARBA00004123"/>
    </source>
</evidence>
<comment type="subcellular location">
    <subcellularLocation>
        <location evidence="1">Nucleus</location>
    </subcellularLocation>
</comment>
<dbReference type="GO" id="GO:0000987">
    <property type="term" value="F:cis-regulatory region sequence-specific DNA binding"/>
    <property type="evidence" value="ECO:0007669"/>
    <property type="project" value="InterPro"/>
</dbReference>
<keyword evidence="5" id="KW-0539">Nucleus</keyword>
<evidence type="ECO:0000256" key="3">
    <source>
        <dbReference type="ARBA" id="ARBA00023125"/>
    </source>
</evidence>
<sequence>MPRKKLALAYITNGGARTAALKKRLPGLLKKAQELAVLCDVPGCAVLYAPGESAPVVWPSPEVAMSLLRKINSNSTEEGSFLQIKANNVMNREKLRLKRLEKARAGYSRVIAQNARLSGELVLRGIVSGRRPLSNHDCHELHSVSGAIARRALAVETCIRRKMLDFSGDEQGALHTSPPALTVTPSVQETVGFDGAGEYSGPEIYSVGRPDDFDPAEWDAFNICPDQMEWNPLFFPPTMDAAADINNVEFRLATAEIPYQSCWAGSDGGGDAAQAVYDLTDNGGDGTSAEMLNTSSESEIEEALQQQHQWCWTGAEGAGHLTDIGGGDGTSADIFTSSESEQEMETCYNNNAFTWDEFFASF</sequence>
<dbReference type="EMBL" id="JBBWWQ010000005">
    <property type="protein sequence ID" value="KAK8947031.1"/>
    <property type="molecule type" value="Genomic_DNA"/>
</dbReference>
<dbReference type="SUPFAM" id="SSF55455">
    <property type="entry name" value="SRF-like"/>
    <property type="match status" value="1"/>
</dbReference>
<evidence type="ECO:0000259" key="6">
    <source>
        <dbReference type="PROSITE" id="PS50066"/>
    </source>
</evidence>
<dbReference type="InterPro" id="IPR033897">
    <property type="entry name" value="SRF-like_MADS-box"/>
</dbReference>
<name>A0AAP0BQL4_9ASPA</name>